<keyword evidence="1" id="KW-0001">2Fe-2S</keyword>
<dbReference type="EMBL" id="MN739457">
    <property type="protein sequence ID" value="QHT05667.1"/>
    <property type="molecule type" value="Genomic_DNA"/>
</dbReference>
<dbReference type="GO" id="GO:0046872">
    <property type="term" value="F:metal ion binding"/>
    <property type="evidence" value="ECO:0007669"/>
    <property type="project" value="UniProtKB-KW"/>
</dbReference>
<dbReference type="SUPFAM" id="SSF50022">
    <property type="entry name" value="ISP domain"/>
    <property type="match status" value="1"/>
</dbReference>
<dbReference type="InterPro" id="IPR050584">
    <property type="entry name" value="Cholesterol_7-desaturase"/>
</dbReference>
<evidence type="ECO:0000256" key="4">
    <source>
        <dbReference type="ARBA" id="ARBA00023004"/>
    </source>
</evidence>
<dbReference type="Pfam" id="PF00355">
    <property type="entry name" value="Rieske"/>
    <property type="match status" value="1"/>
</dbReference>
<evidence type="ECO:0000256" key="3">
    <source>
        <dbReference type="ARBA" id="ARBA00023002"/>
    </source>
</evidence>
<protein>
    <recommendedName>
        <fullName evidence="6">Rieske domain-containing protein</fullName>
    </recommendedName>
</protein>
<dbReference type="PROSITE" id="PS51296">
    <property type="entry name" value="RIESKE"/>
    <property type="match status" value="1"/>
</dbReference>
<dbReference type="InterPro" id="IPR017941">
    <property type="entry name" value="Rieske_2Fe-2S"/>
</dbReference>
<dbReference type="InterPro" id="IPR044043">
    <property type="entry name" value="VanA_C_cat"/>
</dbReference>
<dbReference type="GO" id="GO:0016491">
    <property type="term" value="F:oxidoreductase activity"/>
    <property type="evidence" value="ECO:0007669"/>
    <property type="project" value="UniProtKB-KW"/>
</dbReference>
<organism evidence="7">
    <name type="scientific">viral metagenome</name>
    <dbReference type="NCBI Taxonomy" id="1070528"/>
    <lineage>
        <taxon>unclassified sequences</taxon>
        <taxon>metagenomes</taxon>
        <taxon>organismal metagenomes</taxon>
    </lineage>
</organism>
<dbReference type="AlphaFoldDB" id="A0A6C0CN70"/>
<keyword evidence="5" id="KW-0411">Iron-sulfur</keyword>
<evidence type="ECO:0000259" key="6">
    <source>
        <dbReference type="PROSITE" id="PS51296"/>
    </source>
</evidence>
<evidence type="ECO:0000256" key="1">
    <source>
        <dbReference type="ARBA" id="ARBA00022714"/>
    </source>
</evidence>
<dbReference type="SUPFAM" id="SSF55961">
    <property type="entry name" value="Bet v1-like"/>
    <property type="match status" value="1"/>
</dbReference>
<dbReference type="Pfam" id="PF19112">
    <property type="entry name" value="VanA_C"/>
    <property type="match status" value="1"/>
</dbReference>
<sequence>MLYGIGISEGLGMESIRIGGKKHVLFRGESGKVSMLEAQCPHRGANLCKGKIKGDHVQCPYHGWEYDADGKLVKVPSTPNIPVGGNIGSKPVVEDGGFIWTAKKNQPLPTRYCKELTDPNWVQVYGSKNLEGNIYDWILNATDISHINYVHNFADEDNGIVKNLKIETIDDYVDCHAVVQPKASSTFTEHMQPKDGAPVHSRFVAPATSIVRIKLVGKYEFITFSTLSPIDDTHTKMSWCMMYPKTPLMNNPIVNKRFHDKMYETVAQDEAIIKEIDWVPMFVNAPCDKFQIEALQLLEG</sequence>
<reference evidence="7" key="1">
    <citation type="journal article" date="2020" name="Nature">
        <title>Giant virus diversity and host interactions through global metagenomics.</title>
        <authorList>
            <person name="Schulz F."/>
            <person name="Roux S."/>
            <person name="Paez-Espino D."/>
            <person name="Jungbluth S."/>
            <person name="Walsh D.A."/>
            <person name="Denef V.J."/>
            <person name="McMahon K.D."/>
            <person name="Konstantinidis K.T."/>
            <person name="Eloe-Fadrosh E.A."/>
            <person name="Kyrpides N.C."/>
            <person name="Woyke T."/>
        </authorList>
    </citation>
    <scope>NUCLEOTIDE SEQUENCE</scope>
    <source>
        <strain evidence="7">GVMAG-M-3300021389-45</strain>
    </source>
</reference>
<dbReference type="Gene3D" id="3.90.380.10">
    <property type="entry name" value="Naphthalene 1,2-dioxygenase Alpha Subunit, Chain A, domain 1"/>
    <property type="match status" value="1"/>
</dbReference>
<feature type="domain" description="Rieske" evidence="6">
    <location>
        <begin position="2"/>
        <end position="101"/>
    </location>
</feature>
<dbReference type="PANTHER" id="PTHR21266">
    <property type="entry name" value="IRON-SULFUR DOMAIN CONTAINING PROTEIN"/>
    <property type="match status" value="1"/>
</dbReference>
<dbReference type="PANTHER" id="PTHR21266:SF60">
    <property type="entry name" value="3-KETOSTEROID-9-ALPHA-MONOOXYGENASE, OXYGENASE COMPONENT"/>
    <property type="match status" value="1"/>
</dbReference>
<accession>A0A6C0CN70</accession>
<keyword evidence="4" id="KW-0408">Iron</keyword>
<name>A0A6C0CN70_9ZZZZ</name>
<dbReference type="GO" id="GO:0051537">
    <property type="term" value="F:2 iron, 2 sulfur cluster binding"/>
    <property type="evidence" value="ECO:0007669"/>
    <property type="project" value="UniProtKB-KW"/>
</dbReference>
<keyword evidence="2" id="KW-0479">Metal-binding</keyword>
<evidence type="ECO:0000256" key="5">
    <source>
        <dbReference type="ARBA" id="ARBA00023014"/>
    </source>
</evidence>
<dbReference type="Gene3D" id="2.102.10.10">
    <property type="entry name" value="Rieske [2Fe-2S] iron-sulphur domain"/>
    <property type="match status" value="1"/>
</dbReference>
<evidence type="ECO:0000256" key="2">
    <source>
        <dbReference type="ARBA" id="ARBA00022723"/>
    </source>
</evidence>
<dbReference type="CDD" id="cd03469">
    <property type="entry name" value="Rieske_RO_Alpha_N"/>
    <property type="match status" value="1"/>
</dbReference>
<dbReference type="InterPro" id="IPR036922">
    <property type="entry name" value="Rieske_2Fe-2S_sf"/>
</dbReference>
<proteinExistence type="predicted"/>
<keyword evidence="3" id="KW-0560">Oxidoreductase</keyword>
<evidence type="ECO:0000313" key="7">
    <source>
        <dbReference type="EMBL" id="QHT05667.1"/>
    </source>
</evidence>